<feature type="transmembrane region" description="Helical" evidence="1">
    <location>
        <begin position="96"/>
        <end position="116"/>
    </location>
</feature>
<gene>
    <name evidence="3" type="ORF">CCUG60883_00063</name>
    <name evidence="2" type="ORF">CCUG60885_03122</name>
</gene>
<dbReference type="EMBL" id="PECK01000006">
    <property type="protein sequence ID" value="TDZ93519.1"/>
    <property type="molecule type" value="Genomic_DNA"/>
</dbReference>
<evidence type="ECO:0000256" key="1">
    <source>
        <dbReference type="SAM" id="Phobius"/>
    </source>
</evidence>
<name>A0A4R8SDM0_9MYCO</name>
<organism evidence="2 5">
    <name type="scientific">Mycobacteroides salmoniphilum</name>
    <dbReference type="NCBI Taxonomy" id="404941"/>
    <lineage>
        <taxon>Bacteria</taxon>
        <taxon>Bacillati</taxon>
        <taxon>Actinomycetota</taxon>
        <taxon>Actinomycetes</taxon>
        <taxon>Mycobacteriales</taxon>
        <taxon>Mycobacteriaceae</taxon>
        <taxon>Mycobacteroides</taxon>
    </lineage>
</organism>
<evidence type="ECO:0000313" key="2">
    <source>
        <dbReference type="EMBL" id="TDZ93519.1"/>
    </source>
</evidence>
<keyword evidence="4" id="KW-1185">Reference proteome</keyword>
<dbReference type="Proteomes" id="UP000295685">
    <property type="component" value="Unassembled WGS sequence"/>
</dbReference>
<dbReference type="Proteomes" id="UP000294844">
    <property type="component" value="Unassembled WGS sequence"/>
</dbReference>
<evidence type="ECO:0000313" key="5">
    <source>
        <dbReference type="Proteomes" id="UP000295685"/>
    </source>
</evidence>
<sequence>MQILHFVVLVATFPLVIYRIWRLWLHPSIPGAAITAFVISLWFWVLSDIEYIWAALPDTLQAFQLAAGTIIVPAASLHAFVLSLTTARESFLRKGIRVITGSALLTLTVVLLISATATIPDGSPYAIGTISNQTPLIAATIITHAYAAAIFAHLILLGLRTADQSPAGKGMRFLTAASVFQLFPVIHGGIWTPLALHLAKPVPPSHYLLFQIAPGLAAPPLFLAAIIWPPWETRRNARRELQLLAPLHRALEAQFPDLGPPTPRGTRASERVYEWTAQIQDGLSLTAQHRNIPLDTTQPPADDTEHAEAIINWLREESAPAISEAWLNPPPTMTGAQWVLALAKAHLHATTAMH</sequence>
<evidence type="ECO:0000313" key="4">
    <source>
        <dbReference type="Proteomes" id="UP000294844"/>
    </source>
</evidence>
<dbReference type="RefSeq" id="WP_134147445.1">
    <property type="nucleotide sequence ID" value="NZ_PECK01000006.1"/>
</dbReference>
<comment type="caution">
    <text evidence="2">The sequence shown here is derived from an EMBL/GenBank/DDBJ whole genome shotgun (WGS) entry which is preliminary data.</text>
</comment>
<evidence type="ECO:0000313" key="3">
    <source>
        <dbReference type="EMBL" id="TEA09302.1"/>
    </source>
</evidence>
<feature type="transmembrane region" description="Helical" evidence="1">
    <location>
        <begin position="136"/>
        <end position="159"/>
    </location>
</feature>
<feature type="transmembrane region" description="Helical" evidence="1">
    <location>
        <begin position="62"/>
        <end position="84"/>
    </location>
</feature>
<dbReference type="EMBL" id="PECM01000001">
    <property type="protein sequence ID" value="TEA09302.1"/>
    <property type="molecule type" value="Genomic_DNA"/>
</dbReference>
<feature type="transmembrane region" description="Helical" evidence="1">
    <location>
        <begin position="171"/>
        <end position="196"/>
    </location>
</feature>
<proteinExistence type="predicted"/>
<protein>
    <submittedName>
        <fullName evidence="2">Uncharacterized protein</fullName>
    </submittedName>
</protein>
<keyword evidence="1" id="KW-0812">Transmembrane</keyword>
<keyword evidence="1" id="KW-0472">Membrane</keyword>
<accession>A0A4R8SDM0</accession>
<reference evidence="4 5" key="1">
    <citation type="journal article" date="2019" name="Sci. Rep.">
        <title>Extended insight into the Mycobacterium chelonae-abscessus complex through whole genome sequencing of Mycobacterium salmoniphilum outbreak and Mycobacterium salmoniphilum-like strains.</title>
        <authorList>
            <person name="Behra P.R.K."/>
            <person name="Das S."/>
            <person name="Pettersson B.M.F."/>
            <person name="Shirreff L."/>
            <person name="DuCote T."/>
            <person name="Jacobsson K.G."/>
            <person name="Ennis D.G."/>
            <person name="Kirsebom L.A."/>
        </authorList>
    </citation>
    <scope>NUCLEOTIDE SEQUENCE [LARGE SCALE GENOMIC DNA]</scope>
    <source>
        <strain evidence="3 4">CCUG 60883</strain>
        <strain evidence="2 5">CCUG 60885</strain>
    </source>
</reference>
<feature type="transmembrane region" description="Helical" evidence="1">
    <location>
        <begin position="32"/>
        <end position="56"/>
    </location>
</feature>
<feature type="transmembrane region" description="Helical" evidence="1">
    <location>
        <begin position="6"/>
        <end position="25"/>
    </location>
</feature>
<dbReference type="AlphaFoldDB" id="A0A4R8SDM0"/>
<feature type="transmembrane region" description="Helical" evidence="1">
    <location>
        <begin position="208"/>
        <end position="229"/>
    </location>
</feature>
<keyword evidence="1" id="KW-1133">Transmembrane helix</keyword>